<dbReference type="InterPro" id="IPR050272">
    <property type="entry name" value="Isochorismatase-like_hydrls"/>
</dbReference>
<dbReference type="Pfam" id="PF00857">
    <property type="entry name" value="Isochorismatase"/>
    <property type="match status" value="1"/>
</dbReference>
<dbReference type="CDD" id="cd00431">
    <property type="entry name" value="cysteine_hydrolases"/>
    <property type="match status" value="1"/>
</dbReference>
<dbReference type="InterPro" id="IPR036380">
    <property type="entry name" value="Isochorismatase-like_sf"/>
</dbReference>
<reference evidence="4" key="1">
    <citation type="submission" date="2016-10" db="EMBL/GenBank/DDBJ databases">
        <authorList>
            <person name="Varghese N."/>
            <person name="Submissions S."/>
        </authorList>
    </citation>
    <scope>NUCLEOTIDE SEQUENCE [LARGE SCALE GENOMIC DNA]</scope>
    <source>
        <strain evidence="4">CGMCC 1.11014</strain>
    </source>
</reference>
<dbReference type="EMBL" id="FPBO01000008">
    <property type="protein sequence ID" value="SFU74024.1"/>
    <property type="molecule type" value="Genomic_DNA"/>
</dbReference>
<dbReference type="PANTHER" id="PTHR43540:SF6">
    <property type="entry name" value="ISOCHORISMATASE-LIKE DOMAIN-CONTAINING PROTEIN"/>
    <property type="match status" value="1"/>
</dbReference>
<feature type="domain" description="Isochorismatase-like" evidence="2">
    <location>
        <begin position="16"/>
        <end position="203"/>
    </location>
</feature>
<dbReference type="Proteomes" id="UP000199391">
    <property type="component" value="Unassembled WGS sequence"/>
</dbReference>
<protein>
    <submittedName>
        <fullName evidence="3">Ureidoacrylate peracid hydrolase</fullName>
    </submittedName>
</protein>
<evidence type="ECO:0000313" key="4">
    <source>
        <dbReference type="Proteomes" id="UP000199391"/>
    </source>
</evidence>
<gene>
    <name evidence="3" type="ORF">SAMN05216552_1008141</name>
</gene>
<evidence type="ECO:0000256" key="1">
    <source>
        <dbReference type="ARBA" id="ARBA00022801"/>
    </source>
</evidence>
<dbReference type="AlphaFoldDB" id="A0A1I7IMB8"/>
<dbReference type="InterPro" id="IPR000868">
    <property type="entry name" value="Isochorismatase-like_dom"/>
</dbReference>
<dbReference type="RefSeq" id="WP_093555605.1">
    <property type="nucleotide sequence ID" value="NZ_FPBO01000008.1"/>
</dbReference>
<dbReference type="Gene3D" id="3.40.50.850">
    <property type="entry name" value="Isochorismatase-like"/>
    <property type="match status" value="1"/>
</dbReference>
<accession>A0A1I7IMB8</accession>
<evidence type="ECO:0000259" key="2">
    <source>
        <dbReference type="Pfam" id="PF00857"/>
    </source>
</evidence>
<proteinExistence type="predicted"/>
<dbReference type="PANTHER" id="PTHR43540">
    <property type="entry name" value="PEROXYUREIDOACRYLATE/UREIDOACRYLATE AMIDOHYDROLASE-RELATED"/>
    <property type="match status" value="1"/>
</dbReference>
<name>A0A1I7IMB8_9BURK</name>
<organism evidence="3 4">
    <name type="scientific">Pseudoduganella namucuonensis</name>
    <dbReference type="NCBI Taxonomy" id="1035707"/>
    <lineage>
        <taxon>Bacteria</taxon>
        <taxon>Pseudomonadati</taxon>
        <taxon>Pseudomonadota</taxon>
        <taxon>Betaproteobacteria</taxon>
        <taxon>Burkholderiales</taxon>
        <taxon>Oxalobacteraceae</taxon>
        <taxon>Telluria group</taxon>
        <taxon>Pseudoduganella</taxon>
    </lineage>
</organism>
<dbReference type="OrthoDB" id="5794853at2"/>
<dbReference type="GO" id="GO:0016787">
    <property type="term" value="F:hydrolase activity"/>
    <property type="evidence" value="ECO:0007669"/>
    <property type="project" value="UniProtKB-KW"/>
</dbReference>
<keyword evidence="4" id="KW-1185">Reference proteome</keyword>
<sequence>MTPSPLDDLLAPGGVALCVIDIQVDFAAPDGALARMGVPVEQAAAAIGNAARLVSAARGAGVPIFFAGLKTDPTTDSAAWIKWMRYRNVDPDAAYAVCRDGSGGECFYQVLPQGCDKIVWKQRYSAFVGTDFDSRLRDLRVDTLVICGLSTECCVDSTVRDAFQRDWLVVVAGDACAAYRDDFHVHTLEVLAENFAAILDTDEIVAQWERQTIKG</sequence>
<keyword evidence="1 3" id="KW-0378">Hydrolase</keyword>
<dbReference type="SUPFAM" id="SSF52499">
    <property type="entry name" value="Isochorismatase-like hydrolases"/>
    <property type="match status" value="1"/>
</dbReference>
<evidence type="ECO:0000313" key="3">
    <source>
        <dbReference type="EMBL" id="SFU74024.1"/>
    </source>
</evidence>
<dbReference type="STRING" id="1035707.SAMN05216552_1008141"/>